<accession>A0ABU6TUI5</accession>
<comment type="caution">
    <text evidence="3">The sequence shown here is derived from an EMBL/GenBank/DDBJ whole genome shotgun (WGS) entry which is preliminary data.</text>
</comment>
<evidence type="ECO:0000313" key="3">
    <source>
        <dbReference type="EMBL" id="MED6152535.1"/>
    </source>
</evidence>
<dbReference type="InterPro" id="IPR000504">
    <property type="entry name" value="RRM_dom"/>
</dbReference>
<sequence length="104" mass="12088">MNNPNCFAFVRFEFNKHAYRAIQSLNGICLNGRRISVSEAKYGRCSTDERLDSKQNTKQIMENYKNSGDEKQFGRRSFKSALLGEKNGAKKLGRMMFLRLVWLK</sequence>
<keyword evidence="1" id="KW-0694">RNA-binding</keyword>
<gene>
    <name evidence="3" type="ORF">PIB30_092991</name>
</gene>
<evidence type="ECO:0000313" key="4">
    <source>
        <dbReference type="Proteomes" id="UP001341840"/>
    </source>
</evidence>
<dbReference type="InterPro" id="IPR012677">
    <property type="entry name" value="Nucleotide-bd_a/b_plait_sf"/>
</dbReference>
<evidence type="ECO:0000256" key="1">
    <source>
        <dbReference type="PROSITE-ProRule" id="PRU00176"/>
    </source>
</evidence>
<dbReference type="Proteomes" id="UP001341840">
    <property type="component" value="Unassembled WGS sequence"/>
</dbReference>
<dbReference type="SUPFAM" id="SSF54928">
    <property type="entry name" value="RNA-binding domain, RBD"/>
    <property type="match status" value="1"/>
</dbReference>
<dbReference type="PROSITE" id="PS50102">
    <property type="entry name" value="RRM"/>
    <property type="match status" value="1"/>
</dbReference>
<protein>
    <recommendedName>
        <fullName evidence="2">RRM domain-containing protein</fullName>
    </recommendedName>
</protein>
<dbReference type="Pfam" id="PF00076">
    <property type="entry name" value="RRM_1"/>
    <property type="match status" value="1"/>
</dbReference>
<keyword evidence="4" id="KW-1185">Reference proteome</keyword>
<dbReference type="EMBL" id="JASCZI010092576">
    <property type="protein sequence ID" value="MED6152535.1"/>
    <property type="molecule type" value="Genomic_DNA"/>
</dbReference>
<feature type="non-terminal residue" evidence="3">
    <location>
        <position position="104"/>
    </location>
</feature>
<name>A0ABU6TUI5_9FABA</name>
<evidence type="ECO:0000259" key="2">
    <source>
        <dbReference type="PROSITE" id="PS50102"/>
    </source>
</evidence>
<reference evidence="3 4" key="1">
    <citation type="journal article" date="2023" name="Plants (Basel)">
        <title>Bridging the Gap: Combining Genomics and Transcriptomics Approaches to Understand Stylosanthes scabra, an Orphan Legume from the Brazilian Caatinga.</title>
        <authorList>
            <person name="Ferreira-Neto J.R.C."/>
            <person name="da Silva M.D."/>
            <person name="Binneck E."/>
            <person name="de Melo N.F."/>
            <person name="da Silva R.H."/>
            <person name="de Melo A.L.T.M."/>
            <person name="Pandolfi V."/>
            <person name="Bustamante F.O."/>
            <person name="Brasileiro-Vidal A.C."/>
            <person name="Benko-Iseppon A.M."/>
        </authorList>
    </citation>
    <scope>NUCLEOTIDE SEQUENCE [LARGE SCALE GENOMIC DNA]</scope>
    <source>
        <tissue evidence="3">Leaves</tissue>
    </source>
</reference>
<feature type="domain" description="RRM" evidence="2">
    <location>
        <begin position="1"/>
        <end position="42"/>
    </location>
</feature>
<dbReference type="Gene3D" id="3.30.70.330">
    <property type="match status" value="1"/>
</dbReference>
<organism evidence="3 4">
    <name type="scientific">Stylosanthes scabra</name>
    <dbReference type="NCBI Taxonomy" id="79078"/>
    <lineage>
        <taxon>Eukaryota</taxon>
        <taxon>Viridiplantae</taxon>
        <taxon>Streptophyta</taxon>
        <taxon>Embryophyta</taxon>
        <taxon>Tracheophyta</taxon>
        <taxon>Spermatophyta</taxon>
        <taxon>Magnoliopsida</taxon>
        <taxon>eudicotyledons</taxon>
        <taxon>Gunneridae</taxon>
        <taxon>Pentapetalae</taxon>
        <taxon>rosids</taxon>
        <taxon>fabids</taxon>
        <taxon>Fabales</taxon>
        <taxon>Fabaceae</taxon>
        <taxon>Papilionoideae</taxon>
        <taxon>50 kb inversion clade</taxon>
        <taxon>dalbergioids sensu lato</taxon>
        <taxon>Dalbergieae</taxon>
        <taxon>Pterocarpus clade</taxon>
        <taxon>Stylosanthes</taxon>
    </lineage>
</organism>
<dbReference type="InterPro" id="IPR035979">
    <property type="entry name" value="RBD_domain_sf"/>
</dbReference>
<proteinExistence type="predicted"/>